<dbReference type="Gene3D" id="3.10.620.30">
    <property type="match status" value="1"/>
</dbReference>
<feature type="compositionally biased region" description="Low complexity" evidence="1">
    <location>
        <begin position="591"/>
        <end position="641"/>
    </location>
</feature>
<sequence length="795" mass="84065">MSSPLNSPAGAPHDGARPGTPRRGRPWERTQPVSALLVTGLLLTVFWPATHLFADGGWWGSTVRLVLALVATSAVVRLLTGSAVLGSLVQGLVALVWLLRGTLAGTLALGVLPTPATATAVAEHVRATGELLAVASAPVPADPSLTFCLLALVALVTVLTDSAVHTARSVLVAAIAPLLVFVTLAANRTTHEPWWWFLVLALLFTALLALHRSSETADDAARGQGVTGAPGRGVLLATAVVLTAAAVAAALVVPATLPQRDLQLSGRGLAENTSLTTVDFTESMDLRADLTSGDERPVVLWHSSSDDPGPLRITATDRFADDRWQPVEGRAAAEVLRDPRAVQGTVPDKLPRVDWADVLKSSTEQFAVTATGIRPPFLATPSFPVDLRSPVAVTGDPRTDAVWVAEEAQRYEGAVLEPRVPEKLRTDGGQNADDVTAASLEVPQELQAAVSEANAEAVDPQAAPLDKARAMQAWLRNGDFRYSLDAAEPQAGESMVEAFLRERRGYCTQYATTMIMMARQQGIPARMAMGVLPGEETGEQLGRGSDVGPERLVRRNDAHAWPELYFEGVGWLRFEPTPSSRASAAPEYSQPTSAPSTLPSTSPSPSEASPSPSESSSDASASPSPSSSSDEASPSPSSEDAGQSSTGAPAWLEWVLTALGVLLLVALALAVQPWRARRARARVLEREDSPWSAAWEVLRLDLLDRGITTRAADTVHGQAAHLLAQRPGLDDRPLHELAQRVDDARYARPVEGGAGPEAERAEADALREQVVASLDATEGGVDRLKRVLFPASAGA</sequence>
<dbReference type="RefSeq" id="WP_101849699.1">
    <property type="nucleotide sequence ID" value="NZ_PKIZ01000012.1"/>
</dbReference>
<keyword evidence="2" id="KW-0472">Membrane</keyword>
<dbReference type="SUPFAM" id="SSF54001">
    <property type="entry name" value="Cysteine proteinases"/>
    <property type="match status" value="1"/>
</dbReference>
<feature type="transmembrane region" description="Helical" evidence="2">
    <location>
        <begin position="170"/>
        <end position="188"/>
    </location>
</feature>
<dbReference type="InterPro" id="IPR021878">
    <property type="entry name" value="TgpA_N"/>
</dbReference>
<dbReference type="EMBL" id="PKIZ01000012">
    <property type="protein sequence ID" value="PKZ41538.1"/>
    <property type="molecule type" value="Genomic_DNA"/>
</dbReference>
<evidence type="ECO:0000256" key="2">
    <source>
        <dbReference type="SAM" id="Phobius"/>
    </source>
</evidence>
<protein>
    <recommendedName>
        <fullName evidence="3">Transglutaminase-like domain-containing protein</fullName>
    </recommendedName>
</protein>
<feature type="transmembrane region" description="Helical" evidence="2">
    <location>
        <begin position="144"/>
        <end position="163"/>
    </location>
</feature>
<dbReference type="Pfam" id="PF01841">
    <property type="entry name" value="Transglut_core"/>
    <property type="match status" value="1"/>
</dbReference>
<dbReference type="Proteomes" id="UP000234206">
    <property type="component" value="Unassembled WGS sequence"/>
</dbReference>
<dbReference type="InterPro" id="IPR002931">
    <property type="entry name" value="Transglutaminase-like"/>
</dbReference>
<feature type="region of interest" description="Disordered" evidence="1">
    <location>
        <begin position="578"/>
        <end position="645"/>
    </location>
</feature>
<dbReference type="InterPro" id="IPR052901">
    <property type="entry name" value="Bact_TGase-like"/>
</dbReference>
<proteinExistence type="predicted"/>
<organism evidence="4 5">
    <name type="scientific">Kytococcus schroeteri</name>
    <dbReference type="NCBI Taxonomy" id="138300"/>
    <lineage>
        <taxon>Bacteria</taxon>
        <taxon>Bacillati</taxon>
        <taxon>Actinomycetota</taxon>
        <taxon>Actinomycetes</taxon>
        <taxon>Micrococcales</taxon>
        <taxon>Kytococcaceae</taxon>
        <taxon>Kytococcus</taxon>
    </lineage>
</organism>
<dbReference type="AlphaFoldDB" id="A0A2I1PA78"/>
<keyword evidence="2" id="KW-0812">Transmembrane</keyword>
<gene>
    <name evidence="4" type="ORF">CYJ76_07450</name>
</gene>
<accession>A0A2I1PA78</accession>
<reference evidence="4 5" key="1">
    <citation type="submission" date="2017-12" db="EMBL/GenBank/DDBJ databases">
        <title>Phylogenetic diversity of female urinary microbiome.</title>
        <authorList>
            <person name="Thomas-White K."/>
            <person name="Wolfe A.J."/>
        </authorList>
    </citation>
    <scope>NUCLEOTIDE SEQUENCE [LARGE SCALE GENOMIC DNA]</scope>
    <source>
        <strain evidence="4 5">UMB1298</strain>
    </source>
</reference>
<dbReference type="SMART" id="SM00460">
    <property type="entry name" value="TGc"/>
    <property type="match status" value="1"/>
</dbReference>
<evidence type="ECO:0000313" key="4">
    <source>
        <dbReference type="EMBL" id="PKZ41538.1"/>
    </source>
</evidence>
<dbReference type="PANTHER" id="PTHR42736:SF1">
    <property type="entry name" value="PROTEIN-GLUTAMINE GAMMA-GLUTAMYLTRANSFERASE"/>
    <property type="match status" value="1"/>
</dbReference>
<dbReference type="PANTHER" id="PTHR42736">
    <property type="entry name" value="PROTEIN-GLUTAMINE GAMMA-GLUTAMYLTRANSFERASE"/>
    <property type="match status" value="1"/>
</dbReference>
<feature type="transmembrane region" description="Helical" evidence="2">
    <location>
        <begin position="651"/>
        <end position="671"/>
    </location>
</feature>
<dbReference type="Pfam" id="PF11992">
    <property type="entry name" value="TgpA_N"/>
    <property type="match status" value="1"/>
</dbReference>
<dbReference type="OrthoDB" id="9804023at2"/>
<feature type="domain" description="Transglutaminase-like" evidence="3">
    <location>
        <begin position="499"/>
        <end position="578"/>
    </location>
</feature>
<feature type="transmembrane region" description="Helical" evidence="2">
    <location>
        <begin position="234"/>
        <end position="257"/>
    </location>
</feature>
<evidence type="ECO:0000256" key="1">
    <source>
        <dbReference type="SAM" id="MobiDB-lite"/>
    </source>
</evidence>
<evidence type="ECO:0000259" key="3">
    <source>
        <dbReference type="SMART" id="SM00460"/>
    </source>
</evidence>
<keyword evidence="5" id="KW-1185">Reference proteome</keyword>
<keyword evidence="2" id="KW-1133">Transmembrane helix</keyword>
<feature type="region of interest" description="Disordered" evidence="1">
    <location>
        <begin position="1"/>
        <end position="28"/>
    </location>
</feature>
<evidence type="ECO:0000313" key="5">
    <source>
        <dbReference type="Proteomes" id="UP000234206"/>
    </source>
</evidence>
<feature type="transmembrane region" description="Helical" evidence="2">
    <location>
        <begin position="194"/>
        <end position="213"/>
    </location>
</feature>
<comment type="caution">
    <text evidence="4">The sequence shown here is derived from an EMBL/GenBank/DDBJ whole genome shotgun (WGS) entry which is preliminary data.</text>
</comment>
<dbReference type="InterPro" id="IPR038765">
    <property type="entry name" value="Papain-like_cys_pep_sf"/>
</dbReference>
<feature type="transmembrane region" description="Helical" evidence="2">
    <location>
        <begin position="32"/>
        <end position="50"/>
    </location>
</feature>
<name>A0A2I1PA78_9MICO</name>